<gene>
    <name evidence="1" type="ORF">Pcinc_021873</name>
</gene>
<proteinExistence type="predicted"/>
<keyword evidence="2" id="KW-1185">Reference proteome</keyword>
<reference evidence="1" key="1">
    <citation type="submission" date="2023-10" db="EMBL/GenBank/DDBJ databases">
        <title>Genome assemblies of two species of porcelain crab, Petrolisthes cinctipes and Petrolisthes manimaculis (Anomura: Porcellanidae).</title>
        <authorList>
            <person name="Angst P."/>
        </authorList>
    </citation>
    <scope>NUCLEOTIDE SEQUENCE</scope>
    <source>
        <strain evidence="1">PB745_01</strain>
        <tissue evidence="1">Gill</tissue>
    </source>
</reference>
<organism evidence="1 2">
    <name type="scientific">Petrolisthes cinctipes</name>
    <name type="common">Flat porcelain crab</name>
    <dbReference type="NCBI Taxonomy" id="88211"/>
    <lineage>
        <taxon>Eukaryota</taxon>
        <taxon>Metazoa</taxon>
        <taxon>Ecdysozoa</taxon>
        <taxon>Arthropoda</taxon>
        <taxon>Crustacea</taxon>
        <taxon>Multicrustacea</taxon>
        <taxon>Malacostraca</taxon>
        <taxon>Eumalacostraca</taxon>
        <taxon>Eucarida</taxon>
        <taxon>Decapoda</taxon>
        <taxon>Pleocyemata</taxon>
        <taxon>Anomura</taxon>
        <taxon>Galatheoidea</taxon>
        <taxon>Porcellanidae</taxon>
        <taxon>Petrolisthes</taxon>
    </lineage>
</organism>
<protein>
    <submittedName>
        <fullName evidence="1">Uncharacterized protein</fullName>
    </submittedName>
</protein>
<name>A0AAE1FFY2_PETCI</name>
<dbReference type="EMBL" id="JAWQEG010002263">
    <property type="protein sequence ID" value="KAK3873091.1"/>
    <property type="molecule type" value="Genomic_DNA"/>
</dbReference>
<accession>A0AAE1FFY2</accession>
<evidence type="ECO:0000313" key="1">
    <source>
        <dbReference type="EMBL" id="KAK3873091.1"/>
    </source>
</evidence>
<evidence type="ECO:0000313" key="2">
    <source>
        <dbReference type="Proteomes" id="UP001286313"/>
    </source>
</evidence>
<dbReference type="AlphaFoldDB" id="A0AAE1FFY2"/>
<dbReference type="Proteomes" id="UP001286313">
    <property type="component" value="Unassembled WGS sequence"/>
</dbReference>
<sequence length="180" mass="19366">MMAPRLTPYLSRLSTLVNGIQSRSVHGIAPLTSAVNTDWHKALTKSSWVTLLLDAHLLDSPLLLVAHLDSPLLLVAHLLDSPLLLVAHLLDSPLLLVAHLDSPLLLVAHLLDSPLLLVAHLDSPLLLVAHLLDSPLLLVPHLDSPHLSSPAADLACSRRHAALLDHDRPDSPLQGARLPC</sequence>
<comment type="caution">
    <text evidence="1">The sequence shown here is derived from an EMBL/GenBank/DDBJ whole genome shotgun (WGS) entry which is preliminary data.</text>
</comment>